<evidence type="ECO:0000313" key="1">
    <source>
        <dbReference type="EMBL" id="KAK9098266.1"/>
    </source>
</evidence>
<protein>
    <submittedName>
        <fullName evidence="1">Uncharacterized protein</fullName>
    </submittedName>
</protein>
<accession>A0AAP0HVP2</accession>
<evidence type="ECO:0000313" key="2">
    <source>
        <dbReference type="Proteomes" id="UP001420932"/>
    </source>
</evidence>
<name>A0AAP0HVP2_9MAGN</name>
<keyword evidence="2" id="KW-1185">Reference proteome</keyword>
<dbReference type="AlphaFoldDB" id="A0AAP0HVP2"/>
<comment type="caution">
    <text evidence="1">The sequence shown here is derived from an EMBL/GenBank/DDBJ whole genome shotgun (WGS) entry which is preliminary data.</text>
</comment>
<sequence length="117" mass="12502">MVGDLELVRKDEVDDELGGDRRGVGMGVRVGLYEGERGIGGSMLGIGFFHASTNANSMDCSADRLLEKARTEVVIVAAVVAEQGRRVREALLSMRLGNGGWDSTLTAMVTVDKATME</sequence>
<organism evidence="1 2">
    <name type="scientific">Stephania yunnanensis</name>
    <dbReference type="NCBI Taxonomy" id="152371"/>
    <lineage>
        <taxon>Eukaryota</taxon>
        <taxon>Viridiplantae</taxon>
        <taxon>Streptophyta</taxon>
        <taxon>Embryophyta</taxon>
        <taxon>Tracheophyta</taxon>
        <taxon>Spermatophyta</taxon>
        <taxon>Magnoliopsida</taxon>
        <taxon>Ranunculales</taxon>
        <taxon>Menispermaceae</taxon>
        <taxon>Menispermoideae</taxon>
        <taxon>Cissampelideae</taxon>
        <taxon>Stephania</taxon>
    </lineage>
</organism>
<dbReference type="EMBL" id="JBBNAF010000011">
    <property type="protein sequence ID" value="KAK9098266.1"/>
    <property type="molecule type" value="Genomic_DNA"/>
</dbReference>
<dbReference type="Proteomes" id="UP001420932">
    <property type="component" value="Unassembled WGS sequence"/>
</dbReference>
<proteinExistence type="predicted"/>
<gene>
    <name evidence="1" type="ORF">Syun_025311</name>
</gene>
<reference evidence="1 2" key="1">
    <citation type="submission" date="2024-01" db="EMBL/GenBank/DDBJ databases">
        <title>Genome assemblies of Stephania.</title>
        <authorList>
            <person name="Yang L."/>
        </authorList>
    </citation>
    <scope>NUCLEOTIDE SEQUENCE [LARGE SCALE GENOMIC DNA]</scope>
    <source>
        <strain evidence="1">YNDBR</strain>
        <tissue evidence="1">Leaf</tissue>
    </source>
</reference>